<dbReference type="InterPro" id="IPR037278">
    <property type="entry name" value="ARFGAP/RecO"/>
</dbReference>
<feature type="compositionally biased region" description="Polar residues" evidence="6">
    <location>
        <begin position="170"/>
        <end position="180"/>
    </location>
</feature>
<evidence type="ECO:0000256" key="1">
    <source>
        <dbReference type="ARBA" id="ARBA00022468"/>
    </source>
</evidence>
<dbReference type="Proteomes" id="UP000053237">
    <property type="component" value="Unassembled WGS sequence"/>
</dbReference>
<keyword evidence="3 5" id="KW-0863">Zinc-finger</keyword>
<dbReference type="Gene3D" id="1.10.220.150">
    <property type="entry name" value="Arf GTPase activating protein"/>
    <property type="match status" value="1"/>
</dbReference>
<dbReference type="PANTHER" id="PTHR45705">
    <property type="entry name" value="FI20236P1"/>
    <property type="match status" value="1"/>
</dbReference>
<feature type="compositionally biased region" description="Basic and acidic residues" evidence="6">
    <location>
        <begin position="154"/>
        <end position="169"/>
    </location>
</feature>
<reference evidence="8 9" key="1">
    <citation type="submission" date="2012-05" db="EMBL/GenBank/DDBJ databases">
        <title>Recombination and specialization in a pathogen metapopulation.</title>
        <authorList>
            <person name="Gardiner A."/>
            <person name="Kemen E."/>
            <person name="Schultz-Larsen T."/>
            <person name="MacLean D."/>
            <person name="Van Oosterhout C."/>
            <person name="Jones J.D.G."/>
        </authorList>
    </citation>
    <scope>NUCLEOTIDE SEQUENCE [LARGE SCALE GENOMIC DNA]</scope>
    <source>
        <strain evidence="8 9">Ac Nc2</strain>
    </source>
</reference>
<dbReference type="SUPFAM" id="SSF57863">
    <property type="entry name" value="ArfGap/RecO-like zinc finger"/>
    <property type="match status" value="1"/>
</dbReference>
<evidence type="ECO:0000256" key="6">
    <source>
        <dbReference type="SAM" id="MobiDB-lite"/>
    </source>
</evidence>
<feature type="compositionally biased region" description="Basic and acidic residues" evidence="6">
    <location>
        <begin position="133"/>
        <end position="147"/>
    </location>
</feature>
<dbReference type="InterPro" id="IPR001164">
    <property type="entry name" value="ArfGAP_dom"/>
</dbReference>
<dbReference type="AlphaFoldDB" id="A0A024G6V7"/>
<dbReference type="GO" id="GO:0005096">
    <property type="term" value="F:GTPase activator activity"/>
    <property type="evidence" value="ECO:0007669"/>
    <property type="project" value="UniProtKB-KW"/>
</dbReference>
<dbReference type="InterPro" id="IPR051718">
    <property type="entry name" value="ARF_GTPase-activating"/>
</dbReference>
<dbReference type="CDD" id="cd08204">
    <property type="entry name" value="ArfGap"/>
    <property type="match status" value="1"/>
</dbReference>
<feature type="compositionally biased region" description="Low complexity" evidence="6">
    <location>
        <begin position="237"/>
        <end position="250"/>
    </location>
</feature>
<dbReference type="SMART" id="SM00105">
    <property type="entry name" value="ArfGap"/>
    <property type="match status" value="1"/>
</dbReference>
<dbReference type="PROSITE" id="PS50115">
    <property type="entry name" value="ARFGAP"/>
    <property type="match status" value="1"/>
</dbReference>
<keyword evidence="9" id="KW-1185">Reference proteome</keyword>
<dbReference type="FunFam" id="1.10.220.150:FF:000009">
    <property type="entry name" value="stromal membrane-associated protein 1 isoform X1"/>
    <property type="match status" value="1"/>
</dbReference>
<dbReference type="OrthoDB" id="10266696at2759"/>
<dbReference type="Pfam" id="PF01412">
    <property type="entry name" value="ArfGap"/>
    <property type="match status" value="1"/>
</dbReference>
<dbReference type="GO" id="GO:0005737">
    <property type="term" value="C:cytoplasm"/>
    <property type="evidence" value="ECO:0007669"/>
    <property type="project" value="TreeGrafter"/>
</dbReference>
<keyword evidence="2" id="KW-0479">Metal-binding</keyword>
<accession>A0A024G6V7</accession>
<evidence type="ECO:0000256" key="2">
    <source>
        <dbReference type="ARBA" id="ARBA00022723"/>
    </source>
</evidence>
<evidence type="ECO:0000256" key="4">
    <source>
        <dbReference type="ARBA" id="ARBA00022833"/>
    </source>
</evidence>
<comment type="caution">
    <text evidence="8">The sequence shown here is derived from an EMBL/GenBank/DDBJ whole genome shotgun (WGS) entry which is preliminary data.</text>
</comment>
<evidence type="ECO:0000256" key="5">
    <source>
        <dbReference type="PROSITE-ProRule" id="PRU00288"/>
    </source>
</evidence>
<keyword evidence="4" id="KW-0862">Zinc</keyword>
<dbReference type="EMBL" id="CAIX01000034">
    <property type="protein sequence ID" value="CCI42478.1"/>
    <property type="molecule type" value="Genomic_DNA"/>
</dbReference>
<feature type="region of interest" description="Disordered" evidence="6">
    <location>
        <begin position="133"/>
        <end position="283"/>
    </location>
</feature>
<evidence type="ECO:0000313" key="9">
    <source>
        <dbReference type="Proteomes" id="UP000053237"/>
    </source>
</evidence>
<feature type="compositionally biased region" description="Polar residues" evidence="6">
    <location>
        <begin position="262"/>
        <end position="283"/>
    </location>
</feature>
<dbReference type="PRINTS" id="PR00405">
    <property type="entry name" value="REVINTRACTNG"/>
</dbReference>
<proteinExistence type="predicted"/>
<gene>
    <name evidence="8" type="ORF">BN9_032620</name>
</gene>
<sequence>MSRYGAPAKGPEDQTKLKKILDELIKREDNKFCADCGARGPRWASINLGVFICIACSGIHRSLGVHLTFVRSVNLDSWTSDQVKVQMQKWGNARAKEYYEANVPRDLRPPTEHSNVRDKEMWIRDKYERRRFVAREGDGSSREEGHRASKQGKAKQEESAGNERRDSNENKTPMTAASRTSSHHRTQQNGEAFKATQPSAQRPKAPVTHDILSFDEFPAPSTSLPAPVPVTAPRIPAPGASAPSQPIQSQGGQGQDDWASFDRSSGQMDNFPNPSSVAPPSNQHQNKMASIMANFGPNPSASTTSNNPFGMVNMPGACMPGPMMTPATQGINPMMQNPIPNPMMNNSMGIAMYPNQGMGMMGHPVGQSVAHPMGQMFANSGVHPGMMNPMMCQPPRAMSMYAGMHGVPNAGMPMVGNFGPTAASVNTNGSLYQQASLGSSNATMPTNGLDKAFVNLGQENCGTQNTQRPFGF</sequence>
<dbReference type="InParanoid" id="A0A024G6V7"/>
<dbReference type="PANTHER" id="PTHR45705:SF1">
    <property type="entry name" value="FI20236P1"/>
    <property type="match status" value="1"/>
</dbReference>
<dbReference type="InterPro" id="IPR038508">
    <property type="entry name" value="ArfGAP_dom_sf"/>
</dbReference>
<dbReference type="STRING" id="65357.A0A024G6V7"/>
<evidence type="ECO:0000313" key="8">
    <source>
        <dbReference type="EMBL" id="CCI42478.1"/>
    </source>
</evidence>
<name>A0A024G6V7_9STRA</name>
<keyword evidence="1" id="KW-0343">GTPase activation</keyword>
<organism evidence="8 9">
    <name type="scientific">Albugo candida</name>
    <dbReference type="NCBI Taxonomy" id="65357"/>
    <lineage>
        <taxon>Eukaryota</taxon>
        <taxon>Sar</taxon>
        <taxon>Stramenopiles</taxon>
        <taxon>Oomycota</taxon>
        <taxon>Peronosporomycetes</taxon>
        <taxon>Albuginales</taxon>
        <taxon>Albuginaceae</taxon>
        <taxon>Albugo</taxon>
    </lineage>
</organism>
<dbReference type="GO" id="GO:0008270">
    <property type="term" value="F:zinc ion binding"/>
    <property type="evidence" value="ECO:0007669"/>
    <property type="project" value="UniProtKB-KW"/>
</dbReference>
<protein>
    <recommendedName>
        <fullName evidence="7">Arf-GAP domain-containing protein</fullName>
    </recommendedName>
</protein>
<feature type="domain" description="Arf-GAP" evidence="7">
    <location>
        <begin position="18"/>
        <end position="140"/>
    </location>
</feature>
<evidence type="ECO:0000256" key="3">
    <source>
        <dbReference type="ARBA" id="ARBA00022771"/>
    </source>
</evidence>
<evidence type="ECO:0000259" key="7">
    <source>
        <dbReference type="PROSITE" id="PS50115"/>
    </source>
</evidence>